<keyword evidence="10" id="KW-1185">Reference proteome</keyword>
<dbReference type="Proteomes" id="UP000503011">
    <property type="component" value="Chromosome"/>
</dbReference>
<organism evidence="9 10">
    <name type="scientific">Phytohabitans suffuscus</name>
    <dbReference type="NCBI Taxonomy" id="624315"/>
    <lineage>
        <taxon>Bacteria</taxon>
        <taxon>Bacillati</taxon>
        <taxon>Actinomycetota</taxon>
        <taxon>Actinomycetes</taxon>
        <taxon>Micromonosporales</taxon>
        <taxon>Micromonosporaceae</taxon>
    </lineage>
</organism>
<dbReference type="Pfam" id="PF00849">
    <property type="entry name" value="PseudoU_synth_2"/>
    <property type="match status" value="1"/>
</dbReference>
<protein>
    <recommendedName>
        <fullName evidence="6">Pseudouridine synthase</fullName>
        <ecNumber evidence="6">5.4.99.-</ecNumber>
    </recommendedName>
</protein>
<reference evidence="9 10" key="1">
    <citation type="submission" date="2020-03" db="EMBL/GenBank/DDBJ databases">
        <title>Whole genome shotgun sequence of Phytohabitans suffuscus NBRC 105367.</title>
        <authorList>
            <person name="Komaki H."/>
            <person name="Tamura T."/>
        </authorList>
    </citation>
    <scope>NUCLEOTIDE SEQUENCE [LARGE SCALE GENOMIC DNA]</scope>
    <source>
        <strain evidence="9 10">NBRC 105367</strain>
    </source>
</reference>
<evidence type="ECO:0000256" key="1">
    <source>
        <dbReference type="ARBA" id="ARBA00000073"/>
    </source>
</evidence>
<gene>
    <name evidence="9" type="ORF">Psuf_056970</name>
</gene>
<feature type="domain" description="Pseudouridine synthase RsuA/RluA-like" evidence="8">
    <location>
        <begin position="89"/>
        <end position="243"/>
    </location>
</feature>
<dbReference type="Gene3D" id="3.10.290.10">
    <property type="entry name" value="RNA-binding S4 domain"/>
    <property type="match status" value="1"/>
</dbReference>
<dbReference type="GO" id="GO:0003723">
    <property type="term" value="F:RNA binding"/>
    <property type="evidence" value="ECO:0007669"/>
    <property type="project" value="UniProtKB-KW"/>
</dbReference>
<evidence type="ECO:0000256" key="3">
    <source>
        <dbReference type="ARBA" id="ARBA00023235"/>
    </source>
</evidence>
<keyword evidence="3 6" id="KW-0413">Isomerase</keyword>
<evidence type="ECO:0000256" key="6">
    <source>
        <dbReference type="RuleBase" id="RU362028"/>
    </source>
</evidence>
<evidence type="ECO:0000256" key="2">
    <source>
        <dbReference type="ARBA" id="ARBA00010876"/>
    </source>
</evidence>
<dbReference type="GO" id="GO:0000455">
    <property type="term" value="P:enzyme-directed rRNA pseudouridine synthesis"/>
    <property type="evidence" value="ECO:0007669"/>
    <property type="project" value="TreeGrafter"/>
</dbReference>
<comment type="catalytic activity">
    <reaction evidence="1 6">
        <text>a uridine in RNA = a pseudouridine in RNA</text>
        <dbReference type="Rhea" id="RHEA:48348"/>
        <dbReference type="Rhea" id="RHEA-COMP:12068"/>
        <dbReference type="Rhea" id="RHEA-COMP:12069"/>
        <dbReference type="ChEBI" id="CHEBI:65314"/>
        <dbReference type="ChEBI" id="CHEBI:65315"/>
    </reaction>
</comment>
<dbReference type="Gene3D" id="3.30.2350.10">
    <property type="entry name" value="Pseudouridine synthase"/>
    <property type="match status" value="1"/>
</dbReference>
<dbReference type="GO" id="GO:0140098">
    <property type="term" value="F:catalytic activity, acting on RNA"/>
    <property type="evidence" value="ECO:0007669"/>
    <property type="project" value="UniProtKB-ARBA"/>
</dbReference>
<feature type="active site" evidence="4">
    <location>
        <position position="139"/>
    </location>
</feature>
<reference evidence="9 10" key="2">
    <citation type="submission" date="2020-03" db="EMBL/GenBank/DDBJ databases">
        <authorList>
            <person name="Ichikawa N."/>
            <person name="Kimura A."/>
            <person name="Kitahashi Y."/>
            <person name="Uohara A."/>
        </authorList>
    </citation>
    <scope>NUCLEOTIDE SEQUENCE [LARGE SCALE GENOMIC DNA]</scope>
    <source>
        <strain evidence="9 10">NBRC 105367</strain>
    </source>
</reference>
<dbReference type="CDD" id="cd00165">
    <property type="entry name" value="S4"/>
    <property type="match status" value="1"/>
</dbReference>
<dbReference type="NCBIfam" id="TIGR00005">
    <property type="entry name" value="rluA_subfam"/>
    <property type="match status" value="1"/>
</dbReference>
<proteinExistence type="inferred from homology"/>
<dbReference type="AlphaFoldDB" id="A0A6F8YQM2"/>
<dbReference type="InterPro" id="IPR006225">
    <property type="entry name" value="PsdUridine_synth_RluC/D"/>
</dbReference>
<dbReference type="InterPro" id="IPR050188">
    <property type="entry name" value="RluA_PseudoU_synthase"/>
</dbReference>
<name>A0A6F8YQM2_9ACTN</name>
<dbReference type="PANTHER" id="PTHR21600:SF44">
    <property type="entry name" value="RIBOSOMAL LARGE SUBUNIT PSEUDOURIDINE SYNTHASE D"/>
    <property type="match status" value="1"/>
</dbReference>
<dbReference type="InterPro" id="IPR036986">
    <property type="entry name" value="S4_RNA-bd_sf"/>
</dbReference>
<keyword evidence="5" id="KW-0694">RNA-binding</keyword>
<dbReference type="SUPFAM" id="SSF55174">
    <property type="entry name" value="Alpha-L RNA-binding motif"/>
    <property type="match status" value="1"/>
</dbReference>
<dbReference type="SUPFAM" id="SSF55120">
    <property type="entry name" value="Pseudouridine synthase"/>
    <property type="match status" value="1"/>
</dbReference>
<feature type="region of interest" description="Disordered" evidence="7">
    <location>
        <begin position="347"/>
        <end position="381"/>
    </location>
</feature>
<evidence type="ECO:0000259" key="8">
    <source>
        <dbReference type="Pfam" id="PF00849"/>
    </source>
</evidence>
<dbReference type="KEGG" id="psuu:Psuf_056970"/>
<evidence type="ECO:0000313" key="9">
    <source>
        <dbReference type="EMBL" id="BCB88384.1"/>
    </source>
</evidence>
<evidence type="ECO:0000256" key="5">
    <source>
        <dbReference type="PROSITE-ProRule" id="PRU00182"/>
    </source>
</evidence>
<dbReference type="InterPro" id="IPR020103">
    <property type="entry name" value="PsdUridine_synth_cat_dom_sf"/>
</dbReference>
<evidence type="ECO:0000256" key="7">
    <source>
        <dbReference type="SAM" id="MobiDB-lite"/>
    </source>
</evidence>
<accession>A0A6F8YQM2</accession>
<evidence type="ECO:0000313" key="10">
    <source>
        <dbReference type="Proteomes" id="UP000503011"/>
    </source>
</evidence>
<feature type="compositionally biased region" description="Basic and acidic residues" evidence="7">
    <location>
        <begin position="358"/>
        <end position="370"/>
    </location>
</feature>
<dbReference type="CDD" id="cd02869">
    <property type="entry name" value="PseudoU_synth_RluA_like"/>
    <property type="match status" value="1"/>
</dbReference>
<dbReference type="EMBL" id="AP022871">
    <property type="protein sequence ID" value="BCB88384.1"/>
    <property type="molecule type" value="Genomic_DNA"/>
</dbReference>
<dbReference type="InterPro" id="IPR006145">
    <property type="entry name" value="PsdUridine_synth_RsuA/RluA"/>
</dbReference>
<evidence type="ECO:0000256" key="4">
    <source>
        <dbReference type="PIRSR" id="PIRSR606225-1"/>
    </source>
</evidence>
<dbReference type="PROSITE" id="PS50889">
    <property type="entry name" value="S4"/>
    <property type="match status" value="1"/>
</dbReference>
<sequence>MTTRSVPVPDGLDGLRLDQAVSRLFGLSRSAAAALVEAGDALVDGVPRPKADKVSAGSWLEVTLPAPPSAVEVVPQAVPGLRVVYADDDIVVVDKPVGVAAHPSPGWTGPTVIGGLAAIGHRISTSGAAERQGVVHRLDVGTTGVMAVAKSEHAYTVLKRAFKEREVDKQYHALVQGHLDPLRGTVDAPIDRHPHHDYRWAVVSGGKPSVTHYDTLEAFPSASLVDVRLETGRTHQIRVHFSAMRHPCVGDLTYGADPTLAARLGLSRQWLHARALSFLHPRTGKKFGSSATTLMTWRTRCTHSVTPPDPPRSRADKTVEGELHRAHWRPASPVGQPVVAAAGTHDVAAGTGTPADAGVDRRRAALDHGRPAHRGVGGRPG</sequence>
<comment type="function">
    <text evidence="6">Responsible for synthesis of pseudouridine from uracil.</text>
</comment>
<dbReference type="EC" id="5.4.99.-" evidence="6"/>
<dbReference type="PANTHER" id="PTHR21600">
    <property type="entry name" value="MITOCHONDRIAL RNA PSEUDOURIDINE SYNTHASE"/>
    <property type="match status" value="1"/>
</dbReference>
<comment type="similarity">
    <text evidence="2 6">Belongs to the pseudouridine synthase RluA family.</text>
</comment>
<dbReference type="GO" id="GO:0009982">
    <property type="term" value="F:pseudouridine synthase activity"/>
    <property type="evidence" value="ECO:0007669"/>
    <property type="project" value="InterPro"/>
</dbReference>